<accession>A0ABN8VNF7</accession>
<evidence type="ECO:0000259" key="6">
    <source>
        <dbReference type="PROSITE" id="PS50157"/>
    </source>
</evidence>
<feature type="compositionally biased region" description="Polar residues" evidence="5">
    <location>
        <begin position="14"/>
        <end position="33"/>
    </location>
</feature>
<dbReference type="InterPro" id="IPR036236">
    <property type="entry name" value="Znf_C2H2_sf"/>
</dbReference>
<feature type="region of interest" description="Disordered" evidence="5">
    <location>
        <begin position="336"/>
        <end position="374"/>
    </location>
</feature>
<dbReference type="Pfam" id="PF00096">
    <property type="entry name" value="zf-C2H2"/>
    <property type="match status" value="1"/>
</dbReference>
<feature type="region of interest" description="Disordered" evidence="5">
    <location>
        <begin position="99"/>
        <end position="151"/>
    </location>
</feature>
<keyword evidence="3" id="KW-0862">Zinc</keyword>
<evidence type="ECO:0000313" key="7">
    <source>
        <dbReference type="EMBL" id="CAI1746528.1"/>
    </source>
</evidence>
<feature type="compositionally biased region" description="Basic and acidic residues" evidence="5">
    <location>
        <begin position="347"/>
        <end position="373"/>
    </location>
</feature>
<evidence type="ECO:0000313" key="8">
    <source>
        <dbReference type="Proteomes" id="UP001152964"/>
    </source>
</evidence>
<keyword evidence="8" id="KW-1185">Reference proteome</keyword>
<feature type="domain" description="C2H2-type" evidence="6">
    <location>
        <begin position="48"/>
        <end position="78"/>
    </location>
</feature>
<dbReference type="PROSITE" id="PS00028">
    <property type="entry name" value="ZINC_FINGER_C2H2_1"/>
    <property type="match status" value="1"/>
</dbReference>
<dbReference type="Gene3D" id="3.30.160.60">
    <property type="entry name" value="Classic Zinc Finger"/>
    <property type="match status" value="2"/>
</dbReference>
<dbReference type="SMART" id="SM00355">
    <property type="entry name" value="ZnF_C2H2"/>
    <property type="match status" value="2"/>
</dbReference>
<dbReference type="Proteomes" id="UP001152964">
    <property type="component" value="Chromosome 16"/>
</dbReference>
<feature type="compositionally biased region" description="Low complexity" evidence="5">
    <location>
        <begin position="118"/>
        <end position="140"/>
    </location>
</feature>
<evidence type="ECO:0000256" key="5">
    <source>
        <dbReference type="SAM" id="MobiDB-lite"/>
    </source>
</evidence>
<dbReference type="EMBL" id="OX291506">
    <property type="protein sequence ID" value="CAI1746528.1"/>
    <property type="molecule type" value="Genomic_DNA"/>
</dbReference>
<feature type="compositionally biased region" description="Low complexity" evidence="5">
    <location>
        <begin position="297"/>
        <end position="308"/>
    </location>
</feature>
<gene>
    <name evidence="7" type="primary">U6500P00610</name>
    <name evidence="7" type="ORF">SEUBUCD650_0P00610</name>
</gene>
<sequence>MPAAIRQENREIGTATNRTAGSILNGGSTSAVAASTPKRTKSARRKTFKCTGYDGCAMSFTRAEHLARHIRKHTGEKPFQCSACLKFFSRVDNLKQHRESVHAHKQLHPADPHQRKPSSSSMSSSSSASSSSASSSTSYSDHPSRKTNTAGTSIGMMAENERPPQIIHSPPEFITNARSIPPISPGATYSAQQQYFGATSPQHQQPPAAFYYPSHPAALDSYYQYPLPSNSTAVNYLPSMQVQYPLNVNPNAAGPPPAEVMLSSLPPRSVPNVSFKHPDSADFQARRIMDNYNFRSNNTTNTTNTTNNSFPAPYCAPNLGTEAKPVIFQQHHQPFQQQSYDNNPNESIKKAGNDKGKSPSDDDNNDGKKRLETLTDSDLLINTNKKRLSVDYILT</sequence>
<feature type="domain" description="C2H2-type" evidence="6">
    <location>
        <begin position="79"/>
        <end position="107"/>
    </location>
</feature>
<keyword evidence="2 4" id="KW-0863">Zinc-finger</keyword>
<keyword evidence="1" id="KW-0479">Metal-binding</keyword>
<name>A0ABN8VNF7_SACEU</name>
<proteinExistence type="predicted"/>
<dbReference type="SUPFAM" id="SSF57667">
    <property type="entry name" value="beta-beta-alpha zinc fingers"/>
    <property type="match status" value="1"/>
</dbReference>
<feature type="region of interest" description="Disordered" evidence="5">
    <location>
        <begin position="294"/>
        <end position="313"/>
    </location>
</feature>
<evidence type="ECO:0000256" key="3">
    <source>
        <dbReference type="ARBA" id="ARBA00022833"/>
    </source>
</evidence>
<dbReference type="PROSITE" id="PS50157">
    <property type="entry name" value="ZINC_FINGER_C2H2_2"/>
    <property type="match status" value="2"/>
</dbReference>
<dbReference type="InterPro" id="IPR013087">
    <property type="entry name" value="Znf_C2H2_type"/>
</dbReference>
<protein>
    <recommendedName>
        <fullName evidence="6">C2H2-type domain-containing protein</fullName>
    </recommendedName>
</protein>
<reference evidence="7" key="1">
    <citation type="submission" date="2022-08" db="EMBL/GenBank/DDBJ databases">
        <authorList>
            <person name="Byrne P K."/>
        </authorList>
    </citation>
    <scope>NUCLEOTIDE SEQUENCE</scope>
    <source>
        <strain evidence="7">UCD650</strain>
    </source>
</reference>
<feature type="compositionally biased region" description="Basic and acidic residues" evidence="5">
    <location>
        <begin position="99"/>
        <end position="114"/>
    </location>
</feature>
<dbReference type="PANTHER" id="PTHR23235:SF120">
    <property type="entry name" value="KRUPPEL-LIKE FACTOR 15"/>
    <property type="match status" value="1"/>
</dbReference>
<evidence type="ECO:0000256" key="4">
    <source>
        <dbReference type="PROSITE-ProRule" id="PRU00042"/>
    </source>
</evidence>
<evidence type="ECO:0000256" key="2">
    <source>
        <dbReference type="ARBA" id="ARBA00022771"/>
    </source>
</evidence>
<feature type="region of interest" description="Disordered" evidence="5">
    <location>
        <begin position="1"/>
        <end position="43"/>
    </location>
</feature>
<dbReference type="PANTHER" id="PTHR23235">
    <property type="entry name" value="KRUEPPEL-LIKE TRANSCRIPTION FACTOR"/>
    <property type="match status" value="1"/>
</dbReference>
<organism evidence="7 8">
    <name type="scientific">Saccharomyces eubayanus</name>
    <name type="common">Yeast</name>
    <dbReference type="NCBI Taxonomy" id="1080349"/>
    <lineage>
        <taxon>Eukaryota</taxon>
        <taxon>Fungi</taxon>
        <taxon>Dikarya</taxon>
        <taxon>Ascomycota</taxon>
        <taxon>Saccharomycotina</taxon>
        <taxon>Saccharomycetes</taxon>
        <taxon>Saccharomycetales</taxon>
        <taxon>Saccharomycetaceae</taxon>
        <taxon>Saccharomyces</taxon>
    </lineage>
</organism>
<evidence type="ECO:0000256" key="1">
    <source>
        <dbReference type="ARBA" id="ARBA00022723"/>
    </source>
</evidence>